<keyword evidence="5 10" id="KW-0812">Transmembrane</keyword>
<keyword evidence="4" id="KW-0997">Cell inner membrane</keyword>
<dbReference type="Pfam" id="PF02355">
    <property type="entry name" value="SecD_SecF_C"/>
    <property type="match status" value="1"/>
</dbReference>
<dbReference type="InterPro" id="IPR048634">
    <property type="entry name" value="SecD_SecF_C"/>
</dbReference>
<reference evidence="12 13" key="1">
    <citation type="submission" date="2016-12" db="EMBL/GenBank/DDBJ databases">
        <authorList>
            <person name="Song W.-J."/>
            <person name="Kurnit D.M."/>
        </authorList>
    </citation>
    <scope>NUCLEOTIDE SEQUENCE [LARGE SCALE GENOMIC DNA]</scope>
    <source>
        <strain evidence="12 13">DSM 11393</strain>
    </source>
</reference>
<evidence type="ECO:0000313" key="12">
    <source>
        <dbReference type="EMBL" id="SHN60024.1"/>
    </source>
</evidence>
<keyword evidence="6 10" id="KW-0653">Protein transport</keyword>
<evidence type="ECO:0000256" key="2">
    <source>
        <dbReference type="ARBA" id="ARBA00022448"/>
    </source>
</evidence>
<comment type="caution">
    <text evidence="10">Lacks conserved residue(s) required for the propagation of feature annotation.</text>
</comment>
<keyword evidence="3 10" id="KW-1003">Cell membrane</keyword>
<evidence type="ECO:0000313" key="13">
    <source>
        <dbReference type="Proteomes" id="UP000186469"/>
    </source>
</evidence>
<dbReference type="Gene3D" id="1.20.1640.10">
    <property type="entry name" value="Multidrug efflux transporter AcrB transmembrane domain"/>
    <property type="match status" value="1"/>
</dbReference>
<proteinExistence type="inferred from homology"/>
<gene>
    <name evidence="10" type="primary">secF</name>
    <name evidence="12" type="ORF">SAMN02745728_01076</name>
</gene>
<dbReference type="GO" id="GO:0065002">
    <property type="term" value="P:intracellular protein transmembrane transport"/>
    <property type="evidence" value="ECO:0007669"/>
    <property type="project" value="UniProtKB-UniRule"/>
</dbReference>
<keyword evidence="2 10" id="KW-0813">Transport</keyword>
<evidence type="ECO:0000256" key="7">
    <source>
        <dbReference type="ARBA" id="ARBA00022989"/>
    </source>
</evidence>
<evidence type="ECO:0000256" key="9">
    <source>
        <dbReference type="ARBA" id="ARBA00023136"/>
    </source>
</evidence>
<evidence type="ECO:0000259" key="11">
    <source>
        <dbReference type="PROSITE" id="PS50156"/>
    </source>
</evidence>
<feature type="transmembrane region" description="Helical" evidence="10">
    <location>
        <begin position="298"/>
        <end position="316"/>
    </location>
</feature>
<dbReference type="AlphaFoldDB" id="A0A1M7SNL7"/>
<dbReference type="InterPro" id="IPR022645">
    <property type="entry name" value="SecD/SecF_bac"/>
</dbReference>
<dbReference type="RefSeq" id="WP_072696763.1">
    <property type="nucleotide sequence ID" value="NZ_FRDI01000004.1"/>
</dbReference>
<feature type="transmembrane region" description="Helical" evidence="10">
    <location>
        <begin position="322"/>
        <end position="348"/>
    </location>
</feature>
<accession>A0A1M7SNL7</accession>
<comment type="function">
    <text evidence="10">Part of the Sec protein translocase complex. Interacts with the SecYEG preprotein conducting channel. SecDF uses the proton motive force (PMF) to complete protein translocation after the ATP-dependent function of SecA.</text>
</comment>
<dbReference type="STRING" id="1121455.SAMN02745728_01076"/>
<dbReference type="GO" id="GO:0006605">
    <property type="term" value="P:protein targeting"/>
    <property type="evidence" value="ECO:0007669"/>
    <property type="project" value="UniProtKB-UniRule"/>
</dbReference>
<dbReference type="EMBL" id="FRDI01000004">
    <property type="protein sequence ID" value="SHN60024.1"/>
    <property type="molecule type" value="Genomic_DNA"/>
</dbReference>
<name>A0A1M7SNL7_9BACT</name>
<dbReference type="InterPro" id="IPR000731">
    <property type="entry name" value="SSD"/>
</dbReference>
<evidence type="ECO:0000256" key="1">
    <source>
        <dbReference type="ARBA" id="ARBA00004651"/>
    </source>
</evidence>
<dbReference type="PRINTS" id="PR01755">
    <property type="entry name" value="SECFTRNLCASE"/>
</dbReference>
<dbReference type="NCBIfam" id="TIGR00966">
    <property type="entry name" value="transloc_SecF"/>
    <property type="match status" value="1"/>
</dbReference>
<evidence type="ECO:0000256" key="3">
    <source>
        <dbReference type="ARBA" id="ARBA00022475"/>
    </source>
</evidence>
<dbReference type="HAMAP" id="MF_01464_B">
    <property type="entry name" value="SecF_B"/>
    <property type="match status" value="1"/>
</dbReference>
<evidence type="ECO:0000256" key="4">
    <source>
        <dbReference type="ARBA" id="ARBA00022519"/>
    </source>
</evidence>
<feature type="transmembrane region" description="Helical" evidence="10">
    <location>
        <begin position="242"/>
        <end position="263"/>
    </location>
</feature>
<dbReference type="InterPro" id="IPR022646">
    <property type="entry name" value="SecD/SecF_CS"/>
</dbReference>
<sequence length="372" mass="40675">MKFFSLVPNNLNIDFVRLRRISYFISGFILLIGIISLVYNGGLRYGIDFAGGAIAQVKLDKSVDAEAIKAALKGSAPEGFTVQSFGAKEDNTWLIRIPSFQNEDSNKVRQNITNAFASKFADAHPILERLEVVGPKVGADLRAKALEAMFYSILFMAVYISGRFEQKWAIAALLTVSLSAVLYILAQFNVSISWLVLFALLITIGLCVKLRLTFALGAIVSILHDILITVGLLSILGVEFDLTTIAALLTLVGYSLNDTIIVFDRIRENIRENTYNKVKLNLEEIINKSVNQTLSRTILTSATTLLVLSALLIYGGSLIFDFALVMFMGVFIGTASSIFVASPVLLALGTATVLPDENENNKPVVYEDGSQV</sequence>
<protein>
    <recommendedName>
        <fullName evidence="10">Protein-export membrane protein SecF</fullName>
    </recommendedName>
</protein>
<comment type="subcellular location">
    <subcellularLocation>
        <location evidence="1 10">Cell membrane</location>
        <topology evidence="1 10">Multi-pass membrane protein</topology>
    </subcellularLocation>
</comment>
<dbReference type="PROSITE" id="PS50156">
    <property type="entry name" value="SSD"/>
    <property type="match status" value="1"/>
</dbReference>
<evidence type="ECO:0000256" key="10">
    <source>
        <dbReference type="HAMAP-Rule" id="MF_01464"/>
    </source>
</evidence>
<feature type="transmembrane region" description="Helical" evidence="10">
    <location>
        <begin position="21"/>
        <end position="39"/>
    </location>
</feature>
<keyword evidence="9 10" id="KW-0472">Membrane</keyword>
<dbReference type="GO" id="GO:0015450">
    <property type="term" value="F:protein-transporting ATPase activity"/>
    <property type="evidence" value="ECO:0007669"/>
    <property type="project" value="InterPro"/>
</dbReference>
<dbReference type="InterPro" id="IPR022813">
    <property type="entry name" value="SecD/SecF_arch_bac"/>
</dbReference>
<feature type="transmembrane region" description="Helical" evidence="10">
    <location>
        <begin position="145"/>
        <end position="161"/>
    </location>
</feature>
<comment type="subunit">
    <text evidence="10">Forms a complex with SecD. Part of the essential Sec protein translocation apparatus which comprises SecA, SecYEG and auxiliary proteins SecDF. Other proteins may also be involved.</text>
</comment>
<comment type="similarity">
    <text evidence="10">Belongs to the SecD/SecF family. SecF subfamily.</text>
</comment>
<evidence type="ECO:0000256" key="6">
    <source>
        <dbReference type="ARBA" id="ARBA00022927"/>
    </source>
</evidence>
<feature type="transmembrane region" description="Helical" evidence="10">
    <location>
        <begin position="215"/>
        <end position="236"/>
    </location>
</feature>
<evidence type="ECO:0000256" key="8">
    <source>
        <dbReference type="ARBA" id="ARBA00023010"/>
    </source>
</evidence>
<dbReference type="SUPFAM" id="SSF82866">
    <property type="entry name" value="Multidrug efflux transporter AcrB transmembrane domain"/>
    <property type="match status" value="2"/>
</dbReference>
<feature type="domain" description="SSD" evidence="11">
    <location>
        <begin position="169"/>
        <end position="347"/>
    </location>
</feature>
<feature type="transmembrane region" description="Helical" evidence="10">
    <location>
        <begin position="168"/>
        <end position="186"/>
    </location>
</feature>
<dbReference type="PANTHER" id="PTHR30081">
    <property type="entry name" value="PROTEIN-EXPORT MEMBRANE PROTEIN SEC"/>
    <property type="match status" value="1"/>
</dbReference>
<dbReference type="GO" id="GO:0043952">
    <property type="term" value="P:protein transport by the Sec complex"/>
    <property type="evidence" value="ECO:0007669"/>
    <property type="project" value="UniProtKB-UniRule"/>
</dbReference>
<dbReference type="PANTHER" id="PTHR30081:SF8">
    <property type="entry name" value="PROTEIN TRANSLOCASE SUBUNIT SECF"/>
    <property type="match status" value="1"/>
</dbReference>
<keyword evidence="8 10" id="KW-0811">Translocation</keyword>
<feature type="transmembrane region" description="Helical" evidence="10">
    <location>
        <begin position="192"/>
        <end position="208"/>
    </location>
</feature>
<dbReference type="Proteomes" id="UP000186469">
    <property type="component" value="Unassembled WGS sequence"/>
</dbReference>
<dbReference type="OrthoDB" id="9774769at2"/>
<keyword evidence="7 10" id="KW-1133">Transmembrane helix</keyword>
<dbReference type="Pfam" id="PF07549">
    <property type="entry name" value="Sec_GG"/>
    <property type="match status" value="1"/>
</dbReference>
<keyword evidence="13" id="KW-1185">Reference proteome</keyword>
<organism evidence="12 13">
    <name type="scientific">Desulfovibrio litoralis DSM 11393</name>
    <dbReference type="NCBI Taxonomy" id="1121455"/>
    <lineage>
        <taxon>Bacteria</taxon>
        <taxon>Pseudomonadati</taxon>
        <taxon>Thermodesulfobacteriota</taxon>
        <taxon>Desulfovibrionia</taxon>
        <taxon>Desulfovibrionales</taxon>
        <taxon>Desulfovibrionaceae</taxon>
        <taxon>Desulfovibrio</taxon>
    </lineage>
</organism>
<dbReference type="GO" id="GO:0005886">
    <property type="term" value="C:plasma membrane"/>
    <property type="evidence" value="ECO:0007669"/>
    <property type="project" value="UniProtKB-SubCell"/>
</dbReference>
<dbReference type="InterPro" id="IPR005665">
    <property type="entry name" value="SecF_bac"/>
</dbReference>
<evidence type="ECO:0000256" key="5">
    <source>
        <dbReference type="ARBA" id="ARBA00022692"/>
    </source>
</evidence>